<reference evidence="5" key="1">
    <citation type="submission" date="2022-07" db="EMBL/GenBank/DDBJ databases">
        <title>Phylogenomic reconstructions and comparative analyses of Kickxellomycotina fungi.</title>
        <authorList>
            <person name="Reynolds N.K."/>
            <person name="Stajich J.E."/>
            <person name="Barry K."/>
            <person name="Grigoriev I.V."/>
            <person name="Crous P."/>
            <person name="Smith M.E."/>
        </authorList>
    </citation>
    <scope>NUCLEOTIDE SEQUENCE</scope>
    <source>
        <strain evidence="5">BCRC 34381</strain>
    </source>
</reference>
<dbReference type="InterPro" id="IPR018247">
    <property type="entry name" value="EF_Hand_1_Ca_BS"/>
</dbReference>
<dbReference type="PROSITE" id="PS50222">
    <property type="entry name" value="EF_HAND_2"/>
    <property type="match status" value="1"/>
</dbReference>
<dbReference type="Gene3D" id="1.20.1280.50">
    <property type="match status" value="1"/>
</dbReference>
<feature type="coiled-coil region" evidence="2">
    <location>
        <begin position="125"/>
        <end position="152"/>
    </location>
</feature>
<evidence type="ECO:0000259" key="4">
    <source>
        <dbReference type="PROSITE" id="PS50222"/>
    </source>
</evidence>
<dbReference type="PROSITE" id="PS50181">
    <property type="entry name" value="FBOX"/>
    <property type="match status" value="1"/>
</dbReference>
<keyword evidence="2" id="KW-0175">Coiled coil</keyword>
<keyword evidence="1" id="KW-0106">Calcium</keyword>
<feature type="domain" description="EF-hand" evidence="4">
    <location>
        <begin position="238"/>
        <end position="273"/>
    </location>
</feature>
<dbReference type="InterPro" id="IPR011992">
    <property type="entry name" value="EF-hand-dom_pair"/>
</dbReference>
<evidence type="ECO:0000256" key="2">
    <source>
        <dbReference type="SAM" id="Coils"/>
    </source>
</evidence>
<evidence type="ECO:0000313" key="5">
    <source>
        <dbReference type="EMBL" id="KAJ1728397.1"/>
    </source>
</evidence>
<keyword evidence="6" id="KW-1185">Reference proteome</keyword>
<dbReference type="EMBL" id="JANBOI010000827">
    <property type="protein sequence ID" value="KAJ1728397.1"/>
    <property type="molecule type" value="Genomic_DNA"/>
</dbReference>
<dbReference type="Proteomes" id="UP001143981">
    <property type="component" value="Unassembled WGS sequence"/>
</dbReference>
<dbReference type="InterPro" id="IPR002048">
    <property type="entry name" value="EF_hand_dom"/>
</dbReference>
<dbReference type="SUPFAM" id="SSF81383">
    <property type="entry name" value="F-box domain"/>
    <property type="match status" value="1"/>
</dbReference>
<evidence type="ECO:0000313" key="6">
    <source>
        <dbReference type="Proteomes" id="UP001143981"/>
    </source>
</evidence>
<comment type="caution">
    <text evidence="5">The sequence shown here is derived from an EMBL/GenBank/DDBJ whole genome shotgun (WGS) entry which is preliminary data.</text>
</comment>
<dbReference type="InterPro" id="IPR001810">
    <property type="entry name" value="F-box_dom"/>
</dbReference>
<accession>A0A9W7YB11</accession>
<gene>
    <name evidence="5" type="ORF">LPJ61_004056</name>
</gene>
<evidence type="ECO:0008006" key="7">
    <source>
        <dbReference type="Google" id="ProtNLM"/>
    </source>
</evidence>
<dbReference type="Gene3D" id="1.10.238.10">
    <property type="entry name" value="EF-hand"/>
    <property type="match status" value="1"/>
</dbReference>
<dbReference type="InterPro" id="IPR036047">
    <property type="entry name" value="F-box-like_dom_sf"/>
</dbReference>
<dbReference type="OrthoDB" id="26525at2759"/>
<dbReference type="GO" id="GO:0005509">
    <property type="term" value="F:calcium ion binding"/>
    <property type="evidence" value="ECO:0007669"/>
    <property type="project" value="InterPro"/>
</dbReference>
<sequence>MPVLESLPQDVFIRIAHELDPADLTALALASRALCSRVQCDRLWIEKVAQDFGARGLALDLLAEAGVDIAERVDASADLVPWQLPEHQPDGHGGAHGCSGFGMQCYRDRFLRVYPESSDMRASHARNAETMLDQVKLALRDMQQDSDEAHAEAAFRLVLVQEYFPASAECYYLWALICFMRSALGPALALATISHGIDGEFAPAQELLAAVQSTVDSVCGAAGEAPLLDASCSGPSPQLAAAMAVAFQRLDRDHDGVLNAAELAAMVRLTNGQPVPAAMIAQMINAFGGHMRTRSGHVCAGWNLDALTHFYVTQTIQDPGETRLDLERLGFDPHTLQLKPTPAV</sequence>
<proteinExistence type="predicted"/>
<evidence type="ECO:0000259" key="3">
    <source>
        <dbReference type="PROSITE" id="PS50181"/>
    </source>
</evidence>
<name>A0A9W7YB11_9FUNG</name>
<dbReference type="AlphaFoldDB" id="A0A9W7YB11"/>
<dbReference type="PROSITE" id="PS00018">
    <property type="entry name" value="EF_HAND_1"/>
    <property type="match status" value="1"/>
</dbReference>
<organism evidence="5 6">
    <name type="scientific">Coemansia biformis</name>
    <dbReference type="NCBI Taxonomy" id="1286918"/>
    <lineage>
        <taxon>Eukaryota</taxon>
        <taxon>Fungi</taxon>
        <taxon>Fungi incertae sedis</taxon>
        <taxon>Zoopagomycota</taxon>
        <taxon>Kickxellomycotina</taxon>
        <taxon>Kickxellomycetes</taxon>
        <taxon>Kickxellales</taxon>
        <taxon>Kickxellaceae</taxon>
        <taxon>Coemansia</taxon>
    </lineage>
</organism>
<feature type="domain" description="F-box" evidence="3">
    <location>
        <begin position="1"/>
        <end position="47"/>
    </location>
</feature>
<dbReference type="Pfam" id="PF12937">
    <property type="entry name" value="F-box-like"/>
    <property type="match status" value="1"/>
</dbReference>
<evidence type="ECO:0000256" key="1">
    <source>
        <dbReference type="ARBA" id="ARBA00022837"/>
    </source>
</evidence>
<dbReference type="SUPFAM" id="SSF47473">
    <property type="entry name" value="EF-hand"/>
    <property type="match status" value="1"/>
</dbReference>
<protein>
    <recommendedName>
        <fullName evidence="7">EF-hand domain-containing protein</fullName>
    </recommendedName>
</protein>